<feature type="non-terminal residue" evidence="2">
    <location>
        <position position="63"/>
    </location>
</feature>
<dbReference type="InterPro" id="IPR011330">
    <property type="entry name" value="Glyco_hydro/deAcase_b/a-brl"/>
</dbReference>
<dbReference type="Proteomes" id="UP000789901">
    <property type="component" value="Unassembled WGS sequence"/>
</dbReference>
<dbReference type="Pfam" id="PF01522">
    <property type="entry name" value="Polysacc_deac_1"/>
    <property type="match status" value="1"/>
</dbReference>
<gene>
    <name evidence="2" type="ORF">GMARGA_LOCUS37708</name>
</gene>
<reference evidence="2 3" key="1">
    <citation type="submission" date="2021-06" db="EMBL/GenBank/DDBJ databases">
        <authorList>
            <person name="Kallberg Y."/>
            <person name="Tangrot J."/>
            <person name="Rosling A."/>
        </authorList>
    </citation>
    <scope>NUCLEOTIDE SEQUENCE [LARGE SCALE GENOMIC DNA]</scope>
    <source>
        <strain evidence="2 3">120-4 pot B 10/14</strain>
    </source>
</reference>
<sequence length="63" mass="7341">DIKIGVHTYTHPHLNDLTYEQQKEEIVKANDAIYKIIGVIPNYMRVDIEAFEKKGYTFETVAE</sequence>
<dbReference type="PROSITE" id="PS51677">
    <property type="entry name" value="NODB"/>
    <property type="match status" value="1"/>
</dbReference>
<name>A0ABN7X1D3_GIGMA</name>
<evidence type="ECO:0000259" key="1">
    <source>
        <dbReference type="PROSITE" id="PS51677"/>
    </source>
</evidence>
<evidence type="ECO:0000313" key="3">
    <source>
        <dbReference type="Proteomes" id="UP000789901"/>
    </source>
</evidence>
<organism evidence="2 3">
    <name type="scientific">Gigaspora margarita</name>
    <dbReference type="NCBI Taxonomy" id="4874"/>
    <lineage>
        <taxon>Eukaryota</taxon>
        <taxon>Fungi</taxon>
        <taxon>Fungi incertae sedis</taxon>
        <taxon>Mucoromycota</taxon>
        <taxon>Glomeromycotina</taxon>
        <taxon>Glomeromycetes</taxon>
        <taxon>Diversisporales</taxon>
        <taxon>Gigasporaceae</taxon>
        <taxon>Gigaspora</taxon>
    </lineage>
</organism>
<feature type="non-terminal residue" evidence="2">
    <location>
        <position position="1"/>
    </location>
</feature>
<dbReference type="InterPro" id="IPR002509">
    <property type="entry name" value="NODB_dom"/>
</dbReference>
<keyword evidence="3" id="KW-1185">Reference proteome</keyword>
<accession>A0ABN7X1D3</accession>
<protein>
    <submittedName>
        <fullName evidence="2">44156_t:CDS:1</fullName>
    </submittedName>
</protein>
<dbReference type="Gene3D" id="3.20.20.370">
    <property type="entry name" value="Glycoside hydrolase/deacetylase"/>
    <property type="match status" value="1"/>
</dbReference>
<comment type="caution">
    <text evidence="2">The sequence shown here is derived from an EMBL/GenBank/DDBJ whole genome shotgun (WGS) entry which is preliminary data.</text>
</comment>
<dbReference type="EMBL" id="CAJVQB010080004">
    <property type="protein sequence ID" value="CAG8845560.1"/>
    <property type="molecule type" value="Genomic_DNA"/>
</dbReference>
<feature type="domain" description="NodB homology" evidence="1">
    <location>
        <begin position="1"/>
        <end position="63"/>
    </location>
</feature>
<evidence type="ECO:0000313" key="2">
    <source>
        <dbReference type="EMBL" id="CAG8845560.1"/>
    </source>
</evidence>
<dbReference type="SUPFAM" id="SSF88713">
    <property type="entry name" value="Glycoside hydrolase/deacetylase"/>
    <property type="match status" value="1"/>
</dbReference>
<proteinExistence type="predicted"/>